<dbReference type="InterPro" id="IPR004146">
    <property type="entry name" value="DC1"/>
</dbReference>
<dbReference type="GO" id="GO:0009626">
    <property type="term" value="P:plant-type hypersensitive response"/>
    <property type="evidence" value="ECO:0007669"/>
    <property type="project" value="UniProtKB-KW"/>
</dbReference>
<dbReference type="InterPro" id="IPR036163">
    <property type="entry name" value="HMA_dom_sf"/>
</dbReference>
<dbReference type="Proteomes" id="UP000626092">
    <property type="component" value="Unassembled WGS sequence"/>
</dbReference>
<evidence type="ECO:0000256" key="5">
    <source>
        <dbReference type="SAM" id="Phobius"/>
    </source>
</evidence>
<dbReference type="InterPro" id="IPR046349">
    <property type="entry name" value="C1-like_sf"/>
</dbReference>
<comment type="caution">
    <text evidence="8">The sequence shown here is derived from an EMBL/GenBank/DDBJ whole genome shotgun (WGS) entry which is preliminary data.</text>
</comment>
<keyword evidence="3" id="KW-0677">Repeat</keyword>
<dbReference type="Pfam" id="PF03107">
    <property type="entry name" value="C1_2"/>
    <property type="match status" value="2"/>
</dbReference>
<dbReference type="AlphaFoldDB" id="A0A834HA55"/>
<dbReference type="Gene3D" id="3.30.60.20">
    <property type="match status" value="1"/>
</dbReference>
<dbReference type="GO" id="GO:0046872">
    <property type="term" value="F:metal ion binding"/>
    <property type="evidence" value="ECO:0007669"/>
    <property type="project" value="UniProtKB-KW"/>
</dbReference>
<evidence type="ECO:0008006" key="10">
    <source>
        <dbReference type="Google" id="ProtNLM"/>
    </source>
</evidence>
<dbReference type="PANTHER" id="PTHR46477:SF5">
    <property type="entry name" value="PHORBOL-ESTER_DAG-TYPE DOMAIN-CONTAINING PROTEIN"/>
    <property type="match status" value="1"/>
</dbReference>
<comment type="subcellular location">
    <subcellularLocation>
        <location evidence="1">Membrane</location>
        <topology evidence="1">Peripheral membrane protein</topology>
    </subcellularLocation>
</comment>
<evidence type="ECO:0000256" key="3">
    <source>
        <dbReference type="ARBA" id="ARBA00022737"/>
    </source>
</evidence>
<dbReference type="SUPFAM" id="SSF57889">
    <property type="entry name" value="Cysteine-rich domain"/>
    <property type="match status" value="1"/>
</dbReference>
<dbReference type="PROSITE" id="PS50081">
    <property type="entry name" value="ZF_DAG_PE_2"/>
    <property type="match status" value="1"/>
</dbReference>
<dbReference type="SUPFAM" id="SSF55008">
    <property type="entry name" value="HMA, heavy metal-associated domain"/>
    <property type="match status" value="1"/>
</dbReference>
<dbReference type="Pfam" id="PF00403">
    <property type="entry name" value="HMA"/>
    <property type="match status" value="1"/>
</dbReference>
<evidence type="ECO:0000256" key="2">
    <source>
        <dbReference type="ARBA" id="ARBA00022723"/>
    </source>
</evidence>
<evidence type="ECO:0000313" key="9">
    <source>
        <dbReference type="Proteomes" id="UP000626092"/>
    </source>
</evidence>
<evidence type="ECO:0000313" key="8">
    <source>
        <dbReference type="EMBL" id="KAF7148371.1"/>
    </source>
</evidence>
<feature type="domain" description="HMA" evidence="7">
    <location>
        <begin position="8"/>
        <end position="74"/>
    </location>
</feature>
<dbReference type="Gene3D" id="3.30.70.100">
    <property type="match status" value="1"/>
</dbReference>
<keyword evidence="9" id="KW-1185">Reference proteome</keyword>
<name>A0A834HA55_RHOSS</name>
<dbReference type="OrthoDB" id="1841377at2759"/>
<reference evidence="8" key="1">
    <citation type="submission" date="2019-11" db="EMBL/GenBank/DDBJ databases">
        <authorList>
            <person name="Liu Y."/>
            <person name="Hou J."/>
            <person name="Li T.-Q."/>
            <person name="Guan C.-H."/>
            <person name="Wu X."/>
            <person name="Wu H.-Z."/>
            <person name="Ling F."/>
            <person name="Zhang R."/>
            <person name="Shi X.-G."/>
            <person name="Ren J.-P."/>
            <person name="Chen E.-F."/>
            <person name="Sun J.-M."/>
        </authorList>
    </citation>
    <scope>NUCLEOTIDE SEQUENCE</scope>
    <source>
        <strain evidence="8">Adult_tree_wgs_1</strain>
        <tissue evidence="8">Leaves</tissue>
    </source>
</reference>
<dbReference type="PROSITE" id="PS50846">
    <property type="entry name" value="HMA_2"/>
    <property type="match status" value="1"/>
</dbReference>
<dbReference type="InterPro" id="IPR002219">
    <property type="entry name" value="PKC_DAG/PE"/>
</dbReference>
<keyword evidence="5" id="KW-0472">Membrane</keyword>
<evidence type="ECO:0000259" key="7">
    <source>
        <dbReference type="PROSITE" id="PS50846"/>
    </source>
</evidence>
<keyword evidence="4" id="KW-0862">Zinc</keyword>
<dbReference type="PANTHER" id="PTHR46477">
    <property type="entry name" value="CYSTEINE/HISTIDINE-RICH C1 DOMAIN FAMILY PROTEIN"/>
    <property type="match status" value="1"/>
</dbReference>
<keyword evidence="5" id="KW-1133">Transmembrane helix</keyword>
<gene>
    <name evidence="8" type="ORF">RHSIM_Rhsim03G0054600</name>
</gene>
<dbReference type="InterPro" id="IPR006121">
    <property type="entry name" value="HMA_dom"/>
</dbReference>
<keyword evidence="2" id="KW-0479">Metal-binding</keyword>
<dbReference type="GO" id="GO:0016020">
    <property type="term" value="C:membrane"/>
    <property type="evidence" value="ECO:0007669"/>
    <property type="project" value="UniProtKB-SubCell"/>
</dbReference>
<proteinExistence type="predicted"/>
<evidence type="ECO:0000256" key="4">
    <source>
        <dbReference type="ARBA" id="ARBA00022833"/>
    </source>
</evidence>
<accession>A0A834HA55</accession>
<evidence type="ECO:0000256" key="1">
    <source>
        <dbReference type="ARBA" id="ARBA00004170"/>
    </source>
</evidence>
<protein>
    <recommendedName>
        <fullName evidence="10">Phorbol-ester/DAG-type domain-containing protein</fullName>
    </recommendedName>
</protein>
<organism evidence="8 9">
    <name type="scientific">Rhododendron simsii</name>
    <name type="common">Sims's rhododendron</name>
    <dbReference type="NCBI Taxonomy" id="118357"/>
    <lineage>
        <taxon>Eukaryota</taxon>
        <taxon>Viridiplantae</taxon>
        <taxon>Streptophyta</taxon>
        <taxon>Embryophyta</taxon>
        <taxon>Tracheophyta</taxon>
        <taxon>Spermatophyta</taxon>
        <taxon>Magnoliopsida</taxon>
        <taxon>eudicotyledons</taxon>
        <taxon>Gunneridae</taxon>
        <taxon>Pentapetalae</taxon>
        <taxon>asterids</taxon>
        <taxon>Ericales</taxon>
        <taxon>Ericaceae</taxon>
        <taxon>Ericoideae</taxon>
        <taxon>Rhodoreae</taxon>
        <taxon>Rhododendron</taxon>
    </lineage>
</organism>
<feature type="domain" description="Phorbol-ester/DAG-type" evidence="6">
    <location>
        <begin position="136"/>
        <end position="183"/>
    </location>
</feature>
<feature type="transmembrane region" description="Helical" evidence="5">
    <location>
        <begin position="345"/>
        <end position="366"/>
    </location>
</feature>
<evidence type="ECO:0000259" key="6">
    <source>
        <dbReference type="PROSITE" id="PS50081"/>
    </source>
</evidence>
<dbReference type="EMBL" id="WJXA01000003">
    <property type="protein sequence ID" value="KAF7148371.1"/>
    <property type="molecule type" value="Genomic_DNA"/>
</dbReference>
<sequence length="372" mass="42549">MGSQENSRRTFVLKINLHGCYCQGCVDKVKKLVKKIQGVDSIKIEEEGKATISGNVDPHTVIKELKKDKKISAELWGEEEEEEESPVPQVNEQEMQISVRKTFDQRKVAPQFPDVIVRPSDKRMAKRIHDCYPKHDHELELRSYNKPFKCDGCMEEGFKTRYRCEPCNYDLHEECMYPKPTITHDLFQGSTFVFHHEPAGNKICDACGRKIHGYSYHCKADRLDLHPRCSNLRGRLGIGDTEFVLCKKAKKNCFWCKKKQPSWLVKNDVQGLCYVSKCNKFYCHVYCVSQMVHEAWGRGDLDRKDDDNDVDDVTSMALEKVDLKLMAKSGGGGGRSGFLKTISMFLRAIIGILFGDPTVVLLTMLVELIPRS</sequence>
<keyword evidence="5" id="KW-0812">Transmembrane</keyword>